<proteinExistence type="inferred from homology"/>
<evidence type="ECO:0000313" key="3">
    <source>
        <dbReference type="EMBL" id="SDX38351.1"/>
    </source>
</evidence>
<comment type="similarity">
    <text evidence="1 2">Belongs to the phD/YefM antitoxin family.</text>
</comment>
<dbReference type="InterPro" id="IPR006442">
    <property type="entry name" value="Antitoxin_Phd/YefM"/>
</dbReference>
<protein>
    <recommendedName>
        <fullName evidence="2">Antitoxin</fullName>
    </recommendedName>
</protein>
<dbReference type="RefSeq" id="WP_007191265.1">
    <property type="nucleotide sequence ID" value="NZ_FNNZ01000023.1"/>
</dbReference>
<dbReference type="SUPFAM" id="SSF143120">
    <property type="entry name" value="YefM-like"/>
    <property type="match status" value="1"/>
</dbReference>
<dbReference type="AlphaFoldDB" id="A0A1H3B9P1"/>
<organism evidence="3 4">
    <name type="scientific">Thiocapsa roseopersicina</name>
    <dbReference type="NCBI Taxonomy" id="1058"/>
    <lineage>
        <taxon>Bacteria</taxon>
        <taxon>Pseudomonadati</taxon>
        <taxon>Pseudomonadota</taxon>
        <taxon>Gammaproteobacteria</taxon>
        <taxon>Chromatiales</taxon>
        <taxon>Chromatiaceae</taxon>
        <taxon>Thiocapsa</taxon>
    </lineage>
</organism>
<dbReference type="Proteomes" id="UP000198816">
    <property type="component" value="Unassembled WGS sequence"/>
</dbReference>
<dbReference type="InterPro" id="IPR036165">
    <property type="entry name" value="YefM-like_sf"/>
</dbReference>
<dbReference type="Pfam" id="PF02604">
    <property type="entry name" value="PhdYeFM_antitox"/>
    <property type="match status" value="1"/>
</dbReference>
<evidence type="ECO:0000256" key="2">
    <source>
        <dbReference type="RuleBase" id="RU362080"/>
    </source>
</evidence>
<keyword evidence="4" id="KW-1185">Reference proteome</keyword>
<evidence type="ECO:0000313" key="4">
    <source>
        <dbReference type="Proteomes" id="UP000198816"/>
    </source>
</evidence>
<dbReference type="STRING" id="1058.SAMN05421783_12354"/>
<reference evidence="4" key="1">
    <citation type="submission" date="2016-10" db="EMBL/GenBank/DDBJ databases">
        <authorList>
            <person name="Varghese N."/>
            <person name="Submissions S."/>
        </authorList>
    </citation>
    <scope>NUCLEOTIDE SEQUENCE [LARGE SCALE GENOMIC DNA]</scope>
    <source>
        <strain evidence="4">DSM 217</strain>
    </source>
</reference>
<name>A0A1H3B9P1_THIRO</name>
<gene>
    <name evidence="3" type="ORF">SAMN05421783_12354</name>
</gene>
<evidence type="ECO:0000256" key="1">
    <source>
        <dbReference type="ARBA" id="ARBA00009981"/>
    </source>
</evidence>
<dbReference type="Gene3D" id="3.40.1620.10">
    <property type="entry name" value="YefM-like domain"/>
    <property type="match status" value="1"/>
</dbReference>
<dbReference type="EMBL" id="FNNZ01000023">
    <property type="protein sequence ID" value="SDX38351.1"/>
    <property type="molecule type" value="Genomic_DNA"/>
</dbReference>
<dbReference type="OrthoDB" id="165038at2"/>
<accession>A0A1H3B9P1</accession>
<comment type="function">
    <text evidence="2">Antitoxin component of a type II toxin-antitoxin (TA) system.</text>
</comment>
<dbReference type="NCBIfam" id="TIGR01552">
    <property type="entry name" value="phd_fam"/>
    <property type="match status" value="1"/>
</dbReference>
<sequence>MVTISSAEFQRHFGRYQDVALTEPVAVTRNGRERLVVLSVDEYQRLKKRDRQVMQLADFTEADLQAIRAVEASPHAATFDAEVTG</sequence>